<organism evidence="1 2">
    <name type="scientific">Actinoplanes siamensis</name>
    <dbReference type="NCBI Taxonomy" id="1223317"/>
    <lineage>
        <taxon>Bacteria</taxon>
        <taxon>Bacillati</taxon>
        <taxon>Actinomycetota</taxon>
        <taxon>Actinomycetes</taxon>
        <taxon>Micromonosporales</taxon>
        <taxon>Micromonosporaceae</taxon>
        <taxon>Actinoplanes</taxon>
    </lineage>
</organism>
<protein>
    <submittedName>
        <fullName evidence="1">Uncharacterized protein</fullName>
    </submittedName>
</protein>
<sequence>MRLRGTIVGFGVGVAFAVGGFVAPGVAHASTVSNEVLAAPAPGKFYDDFLKEKACRDTGDWLVLTGQYKYYICEWSSPYWNLYVA</sequence>
<gene>
    <name evidence="1" type="ORF">Asi03nite_25290</name>
</gene>
<dbReference type="EMBL" id="BOMW01000023">
    <property type="protein sequence ID" value="GIF04991.1"/>
    <property type="molecule type" value="Genomic_DNA"/>
</dbReference>
<dbReference type="AlphaFoldDB" id="A0A919N601"/>
<evidence type="ECO:0000313" key="2">
    <source>
        <dbReference type="Proteomes" id="UP000629619"/>
    </source>
</evidence>
<proteinExistence type="predicted"/>
<dbReference type="Proteomes" id="UP000629619">
    <property type="component" value="Unassembled WGS sequence"/>
</dbReference>
<keyword evidence="2" id="KW-1185">Reference proteome</keyword>
<evidence type="ECO:0000313" key="1">
    <source>
        <dbReference type="EMBL" id="GIF04991.1"/>
    </source>
</evidence>
<reference evidence="1" key="1">
    <citation type="submission" date="2021-01" db="EMBL/GenBank/DDBJ databases">
        <title>Whole genome shotgun sequence of Actinoplanes siamensis NBRC 109076.</title>
        <authorList>
            <person name="Komaki H."/>
            <person name="Tamura T."/>
        </authorList>
    </citation>
    <scope>NUCLEOTIDE SEQUENCE</scope>
    <source>
        <strain evidence="1">NBRC 109076</strain>
    </source>
</reference>
<accession>A0A919N601</accession>
<dbReference type="RefSeq" id="WP_203679335.1">
    <property type="nucleotide sequence ID" value="NZ_BOMW01000023.1"/>
</dbReference>
<name>A0A919N601_9ACTN</name>
<comment type="caution">
    <text evidence="1">The sequence shown here is derived from an EMBL/GenBank/DDBJ whole genome shotgun (WGS) entry which is preliminary data.</text>
</comment>